<dbReference type="EMBL" id="BIFR01000002">
    <property type="protein sequence ID" value="GCE15694.1"/>
    <property type="molecule type" value="Genomic_DNA"/>
</dbReference>
<keyword evidence="2" id="KW-1185">Reference proteome</keyword>
<sequence>MSLTEKKVGAIDCIMEKDAEMKKYCKAYFLKDLRQFPDWSEQQDESPLGDEDVVYLWDDFTVVKSPIVPEKGIIWQHVTPEWQDFCKSSLKFEIPDDLRYAY</sequence>
<accession>A0A402A938</accession>
<protein>
    <submittedName>
        <fullName evidence="1">Uncharacterized protein</fullName>
    </submittedName>
</protein>
<gene>
    <name evidence="1" type="ORF">KTT_55530</name>
</gene>
<organism evidence="1 2">
    <name type="scientific">Tengunoibacter tsumagoiensis</name>
    <dbReference type="NCBI Taxonomy" id="2014871"/>
    <lineage>
        <taxon>Bacteria</taxon>
        <taxon>Bacillati</taxon>
        <taxon>Chloroflexota</taxon>
        <taxon>Ktedonobacteria</taxon>
        <taxon>Ktedonobacterales</taxon>
        <taxon>Dictyobacteraceae</taxon>
        <taxon>Tengunoibacter</taxon>
    </lineage>
</organism>
<evidence type="ECO:0000313" key="2">
    <source>
        <dbReference type="Proteomes" id="UP000287352"/>
    </source>
</evidence>
<comment type="caution">
    <text evidence="1">The sequence shown here is derived from an EMBL/GenBank/DDBJ whole genome shotgun (WGS) entry which is preliminary data.</text>
</comment>
<dbReference type="Proteomes" id="UP000287352">
    <property type="component" value="Unassembled WGS sequence"/>
</dbReference>
<dbReference type="AlphaFoldDB" id="A0A402A938"/>
<name>A0A402A938_9CHLR</name>
<reference evidence="2" key="1">
    <citation type="submission" date="2018-12" db="EMBL/GenBank/DDBJ databases">
        <title>Tengunoibacter tsumagoiensis gen. nov., sp. nov., Dictyobacter kobayashii sp. nov., D. alpinus sp. nov., and D. joshuensis sp. nov. and description of Dictyobacteraceae fam. nov. within the order Ktedonobacterales isolated from Tengu-no-mugimeshi.</title>
        <authorList>
            <person name="Wang C.M."/>
            <person name="Zheng Y."/>
            <person name="Sakai Y."/>
            <person name="Toyoda A."/>
            <person name="Minakuchi Y."/>
            <person name="Abe K."/>
            <person name="Yokota A."/>
            <person name="Yabe S."/>
        </authorList>
    </citation>
    <scope>NUCLEOTIDE SEQUENCE [LARGE SCALE GENOMIC DNA]</scope>
    <source>
        <strain evidence="2">Uno3</strain>
    </source>
</reference>
<evidence type="ECO:0000313" key="1">
    <source>
        <dbReference type="EMBL" id="GCE15694.1"/>
    </source>
</evidence>
<proteinExistence type="predicted"/>